<evidence type="ECO:0000259" key="4">
    <source>
        <dbReference type="PROSITE" id="PS01180"/>
    </source>
</evidence>
<dbReference type="PROSITE" id="PS01180">
    <property type="entry name" value="CUB"/>
    <property type="match status" value="2"/>
</dbReference>
<keyword evidence="1" id="KW-0677">Repeat</keyword>
<feature type="disulfide bond" evidence="3">
    <location>
        <begin position="142"/>
        <end position="169"/>
    </location>
</feature>
<keyword evidence="2 3" id="KW-1015">Disulfide bond</keyword>
<evidence type="ECO:0000256" key="1">
    <source>
        <dbReference type="ARBA" id="ARBA00022737"/>
    </source>
</evidence>
<protein>
    <submittedName>
        <fullName evidence="5">CUB domain-containing protein</fullName>
    </submittedName>
</protein>
<dbReference type="SUPFAM" id="SSF49854">
    <property type="entry name" value="Spermadhesin, CUB domain"/>
    <property type="match status" value="2"/>
</dbReference>
<dbReference type="FunFam" id="2.60.120.290:FF:000005">
    <property type="entry name" value="Procollagen C-endopeptidase enhancer 1"/>
    <property type="match status" value="1"/>
</dbReference>
<name>A0A183CX56_9BILA</name>
<dbReference type="Pfam" id="PF00431">
    <property type="entry name" value="CUB"/>
    <property type="match status" value="2"/>
</dbReference>
<accession>A0A183CX56</accession>
<reference evidence="5" key="1">
    <citation type="submission" date="2016-06" db="UniProtKB">
        <authorList>
            <consortium name="WormBaseParasite"/>
        </authorList>
    </citation>
    <scope>IDENTIFICATION</scope>
</reference>
<dbReference type="InterPro" id="IPR000859">
    <property type="entry name" value="CUB_dom"/>
</dbReference>
<dbReference type="CDD" id="cd00041">
    <property type="entry name" value="CUB"/>
    <property type="match status" value="1"/>
</dbReference>
<evidence type="ECO:0000256" key="3">
    <source>
        <dbReference type="PROSITE-ProRule" id="PRU00059"/>
    </source>
</evidence>
<evidence type="ECO:0000256" key="2">
    <source>
        <dbReference type="ARBA" id="ARBA00023157"/>
    </source>
</evidence>
<feature type="domain" description="CUB" evidence="4">
    <location>
        <begin position="142"/>
        <end position="203"/>
    </location>
</feature>
<dbReference type="PANTHER" id="PTHR24251:SF49">
    <property type="entry name" value="DELETED IN MALIGNANT BRAIN TUMORS 1 PROTEIN"/>
    <property type="match status" value="1"/>
</dbReference>
<dbReference type="SMART" id="SM00042">
    <property type="entry name" value="CUB"/>
    <property type="match status" value="1"/>
</dbReference>
<dbReference type="InterPro" id="IPR035914">
    <property type="entry name" value="Sperma_CUB_dom_sf"/>
</dbReference>
<feature type="domain" description="CUB" evidence="4">
    <location>
        <begin position="1"/>
        <end position="120"/>
    </location>
</feature>
<comment type="caution">
    <text evidence="3">Lacks conserved residue(s) required for the propagation of feature annotation.</text>
</comment>
<evidence type="ECO:0000313" key="5">
    <source>
        <dbReference type="WBParaSite" id="GPUH_0000104701-mRNA-1"/>
    </source>
</evidence>
<dbReference type="AlphaFoldDB" id="A0A183CX56"/>
<dbReference type="WBParaSite" id="GPUH_0000104701-mRNA-1">
    <property type="protein sequence ID" value="GPUH_0000104701-mRNA-1"/>
    <property type="gene ID" value="GPUH_0000104701"/>
</dbReference>
<organism evidence="5">
    <name type="scientific">Gongylonema pulchrum</name>
    <dbReference type="NCBI Taxonomy" id="637853"/>
    <lineage>
        <taxon>Eukaryota</taxon>
        <taxon>Metazoa</taxon>
        <taxon>Ecdysozoa</taxon>
        <taxon>Nematoda</taxon>
        <taxon>Chromadorea</taxon>
        <taxon>Rhabditida</taxon>
        <taxon>Spirurina</taxon>
        <taxon>Spiruromorpha</taxon>
        <taxon>Spiruroidea</taxon>
        <taxon>Gongylonematidae</taxon>
        <taxon>Gongylonema</taxon>
    </lineage>
</organism>
<dbReference type="PANTHER" id="PTHR24251">
    <property type="entry name" value="OVOCHYMASE-RELATED"/>
    <property type="match status" value="1"/>
</dbReference>
<proteinExistence type="predicted"/>
<sequence length="203" mass="23381">LNGTVLSPKSPSDYPNNAYCLWDIAVPLGYHVALYFNRFDIQQSSECSKDYLKISQEHQSRAMAPVGGYYFLFDHEEELKKICGYETPRVFRSESNRIKIEFRSDEKITARGFNITWKADDFLLFLAAHILLVDVCEKFAECGTTFRLNHGVVTSPHYPRFYPNEDTECYYLIGPDYAGTPVITLKILDLDLDPQICKLFFSS</sequence>
<dbReference type="Gene3D" id="2.60.120.290">
    <property type="entry name" value="Spermadhesin, CUB domain"/>
    <property type="match status" value="2"/>
</dbReference>